<evidence type="ECO:0000313" key="13">
    <source>
        <dbReference type="Proteomes" id="UP001363151"/>
    </source>
</evidence>
<feature type="compositionally biased region" description="Basic residues" evidence="10">
    <location>
        <begin position="915"/>
        <end position="938"/>
    </location>
</feature>
<dbReference type="InterPro" id="IPR019775">
    <property type="entry name" value="WD40_repeat_CS"/>
</dbReference>
<dbReference type="InterPro" id="IPR001680">
    <property type="entry name" value="WD40_rpt"/>
</dbReference>
<protein>
    <submittedName>
        <fullName evidence="12">Vesicle-mediated transport protein</fullName>
    </submittedName>
</protein>
<accession>A0ABR1FN43</accession>
<comment type="caution">
    <text evidence="12">The sequence shown here is derived from an EMBL/GenBank/DDBJ whole genome shotgun (WGS) entry which is preliminary data.</text>
</comment>
<evidence type="ECO:0000256" key="9">
    <source>
        <dbReference type="PROSITE-ProRule" id="PRU00221"/>
    </source>
</evidence>
<dbReference type="InterPro" id="IPR015943">
    <property type="entry name" value="WD40/YVTN_repeat-like_dom_sf"/>
</dbReference>
<keyword evidence="5" id="KW-0677">Repeat</keyword>
<dbReference type="InterPro" id="IPR036020">
    <property type="entry name" value="WW_dom_sf"/>
</dbReference>
<name>A0ABR1FN43_AURAN</name>
<keyword evidence="3" id="KW-0813">Transport</keyword>
<proteinExistence type="inferred from homology"/>
<evidence type="ECO:0000256" key="6">
    <source>
        <dbReference type="ARBA" id="ARBA00022824"/>
    </source>
</evidence>
<keyword evidence="4 9" id="KW-0853">WD repeat</keyword>
<keyword evidence="7" id="KW-0931">ER-Golgi transport</keyword>
<dbReference type="InterPro" id="IPR024298">
    <property type="entry name" value="Sec16_Sec23-bd"/>
</dbReference>
<dbReference type="Proteomes" id="UP001363151">
    <property type="component" value="Unassembled WGS sequence"/>
</dbReference>
<dbReference type="PANTHER" id="PTHR13923:SF11">
    <property type="entry name" value="SECRETORY 31, ISOFORM D"/>
    <property type="match status" value="1"/>
</dbReference>
<feature type="compositionally biased region" description="Polar residues" evidence="10">
    <location>
        <begin position="849"/>
        <end position="866"/>
    </location>
</feature>
<dbReference type="PANTHER" id="PTHR13923">
    <property type="entry name" value="SEC31-RELATED PROTEIN"/>
    <property type="match status" value="1"/>
</dbReference>
<feature type="compositionally biased region" description="Low complexity" evidence="10">
    <location>
        <begin position="886"/>
        <end position="896"/>
    </location>
</feature>
<dbReference type="Gene3D" id="1.25.40.1030">
    <property type="match status" value="1"/>
</dbReference>
<dbReference type="Gene3D" id="2.20.70.10">
    <property type="match status" value="1"/>
</dbReference>
<feature type="repeat" description="WD" evidence="9">
    <location>
        <begin position="270"/>
        <end position="312"/>
    </location>
</feature>
<reference evidence="12 13" key="1">
    <citation type="submission" date="2024-03" db="EMBL/GenBank/DDBJ databases">
        <title>Aureococcus anophagefferens CCMP1851 and Kratosvirus quantuckense: Draft genome of a second virus-susceptible host strain in the model system.</title>
        <authorList>
            <person name="Chase E."/>
            <person name="Truchon A.R."/>
            <person name="Schepens W."/>
            <person name="Wilhelm S.W."/>
        </authorList>
    </citation>
    <scope>NUCLEOTIDE SEQUENCE [LARGE SCALE GENOMIC DNA]</scope>
    <source>
        <strain evidence="12 13">CCMP1851</strain>
    </source>
</reference>
<dbReference type="PROSITE" id="PS00678">
    <property type="entry name" value="WD_REPEATS_1"/>
    <property type="match status" value="2"/>
</dbReference>
<dbReference type="EMBL" id="JBBJCI010000355">
    <property type="protein sequence ID" value="KAK7233833.1"/>
    <property type="molecule type" value="Genomic_DNA"/>
</dbReference>
<dbReference type="InterPro" id="IPR001202">
    <property type="entry name" value="WW_dom"/>
</dbReference>
<dbReference type="Pfam" id="PF00400">
    <property type="entry name" value="WD40"/>
    <property type="match status" value="1"/>
</dbReference>
<evidence type="ECO:0000256" key="3">
    <source>
        <dbReference type="ARBA" id="ARBA00022448"/>
    </source>
</evidence>
<comment type="similarity">
    <text evidence="2">Belongs to the WD repeat SEC31 family.</text>
</comment>
<dbReference type="Pfam" id="PF00397">
    <property type="entry name" value="WW"/>
    <property type="match status" value="1"/>
</dbReference>
<dbReference type="PROSITE" id="PS01159">
    <property type="entry name" value="WW_DOMAIN_1"/>
    <property type="match status" value="1"/>
</dbReference>
<feature type="compositionally biased region" description="Pro residues" evidence="10">
    <location>
        <begin position="871"/>
        <end position="885"/>
    </location>
</feature>
<dbReference type="Gene3D" id="1.20.940.10">
    <property type="entry name" value="Functional domain of the splicing factor Prp18"/>
    <property type="match status" value="1"/>
</dbReference>
<keyword evidence="6" id="KW-0256">Endoplasmic reticulum</keyword>
<evidence type="ECO:0000256" key="7">
    <source>
        <dbReference type="ARBA" id="ARBA00022892"/>
    </source>
</evidence>
<dbReference type="InterPro" id="IPR036322">
    <property type="entry name" value="WD40_repeat_dom_sf"/>
</dbReference>
<comment type="subcellular location">
    <subcellularLocation>
        <location evidence="1">Endoplasmic reticulum</location>
    </subcellularLocation>
</comment>
<dbReference type="PROSITE" id="PS50082">
    <property type="entry name" value="WD_REPEATS_2"/>
    <property type="match status" value="2"/>
</dbReference>
<dbReference type="PROSITE" id="PS50020">
    <property type="entry name" value="WW_DOMAIN_2"/>
    <property type="match status" value="1"/>
</dbReference>
<feature type="compositionally biased region" description="Low complexity" evidence="10">
    <location>
        <begin position="797"/>
        <end position="840"/>
    </location>
</feature>
<evidence type="ECO:0000256" key="2">
    <source>
        <dbReference type="ARBA" id="ARBA00009358"/>
    </source>
</evidence>
<evidence type="ECO:0000256" key="8">
    <source>
        <dbReference type="ARBA" id="ARBA00022927"/>
    </source>
</evidence>
<evidence type="ECO:0000256" key="4">
    <source>
        <dbReference type="ARBA" id="ARBA00022574"/>
    </source>
</evidence>
<organism evidence="12 13">
    <name type="scientific">Aureococcus anophagefferens</name>
    <name type="common">Harmful bloom alga</name>
    <dbReference type="NCBI Taxonomy" id="44056"/>
    <lineage>
        <taxon>Eukaryota</taxon>
        <taxon>Sar</taxon>
        <taxon>Stramenopiles</taxon>
        <taxon>Ochrophyta</taxon>
        <taxon>Pelagophyceae</taxon>
        <taxon>Pelagomonadales</taxon>
        <taxon>Pelagomonadaceae</taxon>
        <taxon>Aureococcus</taxon>
    </lineage>
</organism>
<evidence type="ECO:0000259" key="11">
    <source>
        <dbReference type="PROSITE" id="PS50020"/>
    </source>
</evidence>
<dbReference type="Pfam" id="PF12931">
    <property type="entry name" value="TPR_Sec16"/>
    <property type="match status" value="1"/>
</dbReference>
<dbReference type="Gene3D" id="2.130.10.10">
    <property type="entry name" value="YVTN repeat-like/Quinoprotein amine dehydrogenase"/>
    <property type="match status" value="1"/>
</dbReference>
<feature type="repeat" description="WD" evidence="9">
    <location>
        <begin position="177"/>
        <end position="212"/>
    </location>
</feature>
<dbReference type="SMART" id="SM00456">
    <property type="entry name" value="WW"/>
    <property type="match status" value="1"/>
</dbReference>
<sequence length="1056" mass="109871">MSLIKSIDDVGATLAWCPRTGLDACYVALGTTEASGAGFDDYGASLQLHALDLCDGSLSSKPAGVAKTSSRFVSLAWSGMKGGAGGADGLQLGLVAGGMSDGAVDVWDPAKLLAGHPQAHVSRVQRHTGAVNGLEFNPHPTSAHLVASGGADCEVFVASLERPEAPSVFVPAPPPNAAKHAAEVTRVAWNSQVSHILATASQNGSTIVWDLRQKKPWCELRDASFRSPVSAVAWNPAEGLHLATASGDDANPVIKLWDLRSSTTMPLGTLKGHTQGILSLSWCPDDTALLASCGRDNRTLLWDVFTTQCVHELEGGADPQAAAQPAGFGAAAPAFGDATSAFGGGPPGGGGFGGAAAGRRYQCSWCPTRPAVLGTCSFDRTVQVHAMGGAATTSGKAPKWLKRSCGAAFGFGGKLAMFGAKKAPTTATIATLVEDDGLVAASRTFEAALGASDFKDFCENKVRAAASDGDKRVWTFMQLIFEPNAREKLLECLGYDAAADETSAEDVFAAASAAPPPADEPDDAATVVDPGAPLDAAAEADVKQALLVGNFDAAVESCFATGALADALLLASCGGAELWERTRARYFDISSKAKPFLGVVRAIITNELGALVAASDLRKWEETLAILSTYGKSDEFPALCEALGGRLEHEARDDKAAALCYMCAVNVPKTVKFWIDDFNAASRSLGKVDTLALQDLVEKVTIFARDESGACDPAAQLGALGPEVVGLFTNYAALLASQGEALVAAKYCASRDDDSSLLLDRLHRSAGPAYDGHPPAFAVAAVQPSSVITGVAPPQPQSAFAAQQQPGFAAQPQQGFAAQQPAQQPFAQPAAAAPAANGAALPHPWTAIQDPSSGRTYYANTATGATQWDPPAAPAPAPKPKPPAPARRAAPMPAADAARRRGAPVPRLGAFARQRSSRRSSRSGSPRRSRRPRPRRRPPAPAPKPQPVAQSPEAVAIAENLTAVVAHLESLPLNGSEKRQLAEVDKSVSKLKEKMTYGALDGDVVGSVHTLVGSMLARDYAAASNAQVALVNSHWGEHKDWLKGLKFLIQLAQKKM</sequence>
<dbReference type="InterPro" id="IPR040251">
    <property type="entry name" value="SEC31-like"/>
</dbReference>
<dbReference type="SMART" id="SM00320">
    <property type="entry name" value="WD40"/>
    <property type="match status" value="5"/>
</dbReference>
<evidence type="ECO:0000313" key="12">
    <source>
        <dbReference type="EMBL" id="KAK7233833.1"/>
    </source>
</evidence>
<dbReference type="SUPFAM" id="SSF51045">
    <property type="entry name" value="WW domain"/>
    <property type="match status" value="1"/>
</dbReference>
<dbReference type="SUPFAM" id="SSF50978">
    <property type="entry name" value="WD40 repeat-like"/>
    <property type="match status" value="1"/>
</dbReference>
<feature type="region of interest" description="Disordered" evidence="10">
    <location>
        <begin position="793"/>
        <end position="951"/>
    </location>
</feature>
<evidence type="ECO:0000256" key="10">
    <source>
        <dbReference type="SAM" id="MobiDB-lite"/>
    </source>
</evidence>
<evidence type="ECO:0000256" key="5">
    <source>
        <dbReference type="ARBA" id="ARBA00022737"/>
    </source>
</evidence>
<dbReference type="CDD" id="cd00201">
    <property type="entry name" value="WW"/>
    <property type="match status" value="1"/>
</dbReference>
<dbReference type="PROSITE" id="PS50294">
    <property type="entry name" value="WD_REPEATS_REGION"/>
    <property type="match status" value="2"/>
</dbReference>
<gene>
    <name evidence="12" type="ORF">SO694_001000114</name>
</gene>
<evidence type="ECO:0000256" key="1">
    <source>
        <dbReference type="ARBA" id="ARBA00004240"/>
    </source>
</evidence>
<keyword evidence="8" id="KW-0653">Protein transport</keyword>
<keyword evidence="13" id="KW-1185">Reference proteome</keyword>
<feature type="domain" description="WW" evidence="11">
    <location>
        <begin position="839"/>
        <end position="873"/>
    </location>
</feature>